<dbReference type="PROSITE" id="PS52016">
    <property type="entry name" value="TONB_DEPENDENT_REC_3"/>
    <property type="match status" value="1"/>
</dbReference>
<dbReference type="CDD" id="cd01347">
    <property type="entry name" value="ligand_gated_channel"/>
    <property type="match status" value="1"/>
</dbReference>
<evidence type="ECO:0000256" key="9">
    <source>
        <dbReference type="ARBA" id="ARBA00023237"/>
    </source>
</evidence>
<keyword evidence="5 10" id="KW-0812">Transmembrane</keyword>
<feature type="domain" description="TonB-dependent receptor plug" evidence="13">
    <location>
        <begin position="56"/>
        <end position="157"/>
    </location>
</feature>
<dbReference type="SUPFAM" id="SSF56935">
    <property type="entry name" value="Porins"/>
    <property type="match status" value="1"/>
</dbReference>
<dbReference type="InterPro" id="IPR039426">
    <property type="entry name" value="TonB-dep_rcpt-like"/>
</dbReference>
<dbReference type="EMBL" id="JAPZVI010000007">
    <property type="protein sequence ID" value="MCZ8402234.1"/>
    <property type="molecule type" value="Genomic_DNA"/>
</dbReference>
<dbReference type="InterPro" id="IPR037066">
    <property type="entry name" value="Plug_dom_sf"/>
</dbReference>
<accession>A0A9X3KYC9</accession>
<comment type="subcellular location">
    <subcellularLocation>
        <location evidence="1 10">Cell outer membrane</location>
        <topology evidence="1 10">Multi-pass membrane protein</topology>
    </subcellularLocation>
</comment>
<evidence type="ECO:0000256" key="1">
    <source>
        <dbReference type="ARBA" id="ARBA00004571"/>
    </source>
</evidence>
<organism evidence="14 15">
    <name type="scientific">Alcaligenes xylosoxydans xylosoxydans</name>
    <name type="common">Achromobacter xylosoxidans</name>
    <dbReference type="NCBI Taxonomy" id="85698"/>
    <lineage>
        <taxon>Bacteria</taxon>
        <taxon>Pseudomonadati</taxon>
        <taxon>Pseudomonadota</taxon>
        <taxon>Betaproteobacteria</taxon>
        <taxon>Burkholderiales</taxon>
        <taxon>Alcaligenaceae</taxon>
        <taxon>Achromobacter</taxon>
    </lineage>
</organism>
<protein>
    <submittedName>
        <fullName evidence="14">TonB-dependent receptor</fullName>
    </submittedName>
</protein>
<name>A0A9X3KYC9_ALCXX</name>
<evidence type="ECO:0000259" key="13">
    <source>
        <dbReference type="Pfam" id="PF07715"/>
    </source>
</evidence>
<evidence type="ECO:0000259" key="12">
    <source>
        <dbReference type="Pfam" id="PF00593"/>
    </source>
</evidence>
<dbReference type="InterPro" id="IPR012910">
    <property type="entry name" value="Plug_dom"/>
</dbReference>
<keyword evidence="9 10" id="KW-0998">Cell outer membrane</keyword>
<keyword evidence="3 10" id="KW-0813">Transport</keyword>
<evidence type="ECO:0000256" key="5">
    <source>
        <dbReference type="ARBA" id="ARBA00022692"/>
    </source>
</evidence>
<dbReference type="GO" id="GO:0015344">
    <property type="term" value="F:siderophore uptake transmembrane transporter activity"/>
    <property type="evidence" value="ECO:0007669"/>
    <property type="project" value="TreeGrafter"/>
</dbReference>
<keyword evidence="8 14" id="KW-0675">Receptor</keyword>
<dbReference type="Proteomes" id="UP001141992">
    <property type="component" value="Unassembled WGS sequence"/>
</dbReference>
<dbReference type="AlphaFoldDB" id="A0A9X3KYC9"/>
<dbReference type="PANTHER" id="PTHR30069">
    <property type="entry name" value="TONB-DEPENDENT OUTER MEMBRANE RECEPTOR"/>
    <property type="match status" value="1"/>
</dbReference>
<evidence type="ECO:0000313" key="14">
    <source>
        <dbReference type="EMBL" id="MCZ8402234.1"/>
    </source>
</evidence>
<evidence type="ECO:0000256" key="11">
    <source>
        <dbReference type="RuleBase" id="RU003357"/>
    </source>
</evidence>
<feature type="domain" description="TonB-dependent receptor-like beta-barrel" evidence="12">
    <location>
        <begin position="251"/>
        <end position="675"/>
    </location>
</feature>
<evidence type="ECO:0000256" key="6">
    <source>
        <dbReference type="ARBA" id="ARBA00023077"/>
    </source>
</evidence>
<sequence length="709" mass="77856">MKSPIAGIAPVHVNRLPLLLASASMWTLGIGPLHAEEATTLPTVTVTATRGEASIASIPGSVQVIEAEEIKRQSGAGRKVADVLATLVPGLAPSSGTMTNYGQSLRGRNVLVLIDGVPQNASRDNYRQLNSIAPESIERVEVVSGASSLYGAGATGGMINIITKRNKGQDLAFSSRVGITADKDFHGDGMAYELFQSATGRKGAFDWYLSGAFVKRGGQFDALGQRIPQDTSQGSEMDTRNHDLTARFGFDFTPDRRLTLGLQEFQDKQRSDYGFQAVAGEARAVSGLDLDDQPKTLNRAINLNYTDRAFFGQRLQAESYWRHNEALFYPDRPRKKAGITATDSRATVYGLRLAMESQLPSFSGIQGTLTYGGDYEREQLTQNGRQYTVKGLVYTPTGRTLELGPDMTTQTRALFLQSAWEMQDWTLRAGVRRQWIDSNVKDSVAYGDIQATGVGNILPGGKLKYNATLYNLGVVRHLSDAQDVFVNFSQGFTLPDIQRFLRDVRSDYDIQQLNSQALKVDSYEIGWRGAWDAVQASLTAYRNNSDVTQFYDAKDRVLRLINQKERVSGVEASLDVNVARAWKVGGSYAYTKGATKQNGSWIALPATRIAPPKFTAYVSYAPGTYSVRLQGVRVGGYDAAARDKNGRETVGYTLLDLLASVELPKGRVDVGVYNLTNRDYYSVFMQANARAPWPRAQGRMAAVSYSVDW</sequence>
<dbReference type="RefSeq" id="WP_054436561.1">
    <property type="nucleotide sequence ID" value="NZ_CYTI01000001.1"/>
</dbReference>
<dbReference type="Pfam" id="PF07715">
    <property type="entry name" value="Plug"/>
    <property type="match status" value="1"/>
</dbReference>
<evidence type="ECO:0000256" key="10">
    <source>
        <dbReference type="PROSITE-ProRule" id="PRU01360"/>
    </source>
</evidence>
<proteinExistence type="inferred from homology"/>
<reference evidence="14" key="1">
    <citation type="submission" date="2022-12" db="EMBL/GenBank/DDBJ databases">
        <authorList>
            <person name="Voronina O.L."/>
            <person name="Kunda M.S."/>
            <person name="Ryzhova N."/>
            <person name="Aksenova E.I."/>
        </authorList>
    </citation>
    <scope>NUCLEOTIDE SEQUENCE</scope>
    <source>
        <strain evidence="14">SCCH136:Ach223948</strain>
    </source>
</reference>
<dbReference type="GO" id="GO:0009279">
    <property type="term" value="C:cell outer membrane"/>
    <property type="evidence" value="ECO:0007669"/>
    <property type="project" value="UniProtKB-SubCell"/>
</dbReference>
<keyword evidence="6 11" id="KW-0798">TonB box</keyword>
<comment type="similarity">
    <text evidence="2 10 11">Belongs to the TonB-dependent receptor family.</text>
</comment>
<evidence type="ECO:0000256" key="3">
    <source>
        <dbReference type="ARBA" id="ARBA00022448"/>
    </source>
</evidence>
<dbReference type="GO" id="GO:0044718">
    <property type="term" value="P:siderophore transmembrane transport"/>
    <property type="evidence" value="ECO:0007669"/>
    <property type="project" value="TreeGrafter"/>
</dbReference>
<dbReference type="Gene3D" id="2.170.130.10">
    <property type="entry name" value="TonB-dependent receptor, plug domain"/>
    <property type="match status" value="1"/>
</dbReference>
<dbReference type="InterPro" id="IPR000531">
    <property type="entry name" value="Beta-barrel_TonB"/>
</dbReference>
<evidence type="ECO:0000256" key="4">
    <source>
        <dbReference type="ARBA" id="ARBA00022452"/>
    </source>
</evidence>
<keyword evidence="4 10" id="KW-1134">Transmembrane beta strand</keyword>
<gene>
    <name evidence="14" type="ORF">O9570_12330</name>
</gene>
<dbReference type="Pfam" id="PF00593">
    <property type="entry name" value="TonB_dep_Rec_b-barrel"/>
    <property type="match status" value="1"/>
</dbReference>
<dbReference type="InterPro" id="IPR036942">
    <property type="entry name" value="Beta-barrel_TonB_sf"/>
</dbReference>
<keyword evidence="7 10" id="KW-0472">Membrane</keyword>
<dbReference type="PANTHER" id="PTHR30069:SF42">
    <property type="entry name" value="FERRIC AEROBACTIN RECEPTOR"/>
    <property type="match status" value="1"/>
</dbReference>
<comment type="caution">
    <text evidence="14">The sequence shown here is derived from an EMBL/GenBank/DDBJ whole genome shotgun (WGS) entry which is preliminary data.</text>
</comment>
<evidence type="ECO:0000256" key="7">
    <source>
        <dbReference type="ARBA" id="ARBA00023136"/>
    </source>
</evidence>
<evidence type="ECO:0000256" key="8">
    <source>
        <dbReference type="ARBA" id="ARBA00023170"/>
    </source>
</evidence>
<evidence type="ECO:0000313" key="15">
    <source>
        <dbReference type="Proteomes" id="UP001141992"/>
    </source>
</evidence>
<dbReference type="Gene3D" id="2.40.170.20">
    <property type="entry name" value="TonB-dependent receptor, beta-barrel domain"/>
    <property type="match status" value="1"/>
</dbReference>
<evidence type="ECO:0000256" key="2">
    <source>
        <dbReference type="ARBA" id="ARBA00009810"/>
    </source>
</evidence>